<dbReference type="Pfam" id="PF02769">
    <property type="entry name" value="AIRS_C"/>
    <property type="match status" value="1"/>
</dbReference>
<evidence type="ECO:0000256" key="3">
    <source>
        <dbReference type="ARBA" id="ARBA00013047"/>
    </source>
</evidence>
<reference evidence="17" key="1">
    <citation type="journal article" date="2019" name="Int J Environ Res Public Health">
        <title>Characterization of Chromosome-Mediated BlaOXA-894 in Shewanella xiamenensis Isolated from Pig Wastewater.</title>
        <authorList>
            <person name="Zou H."/>
            <person name="Zhou Z."/>
            <person name="Xia H."/>
            <person name="Zhao Q."/>
            <person name="Li X."/>
        </authorList>
    </citation>
    <scope>NUCLEOTIDE SEQUENCE</scope>
    <source>
        <strain evidence="17">2015oxa</strain>
    </source>
</reference>
<organism evidence="17">
    <name type="scientific">Shewanella xiamenensis</name>
    <dbReference type="NCBI Taxonomy" id="332186"/>
    <lineage>
        <taxon>Bacteria</taxon>
        <taxon>Pseudomonadati</taxon>
        <taxon>Pseudomonadota</taxon>
        <taxon>Gammaproteobacteria</taxon>
        <taxon>Alteromonadales</taxon>
        <taxon>Shewanellaceae</taxon>
        <taxon>Shewanella</taxon>
    </lineage>
</organism>
<protein>
    <recommendedName>
        <fullName evidence="4 14">Phosphoribosylformylglycinamidine cyclo-ligase</fullName>
        <ecNumber evidence="3 14">6.3.3.1</ecNumber>
    </recommendedName>
    <alternativeName>
        <fullName evidence="11 14">AIR synthase</fullName>
    </alternativeName>
    <alternativeName>
        <fullName evidence="12 14">AIRS</fullName>
    </alternativeName>
    <alternativeName>
        <fullName evidence="10 14">Phosphoribosyl-aminoimidazole synthetase</fullName>
    </alternativeName>
</protein>
<dbReference type="SUPFAM" id="SSF56042">
    <property type="entry name" value="PurM C-terminal domain-like"/>
    <property type="match status" value="1"/>
</dbReference>
<dbReference type="GO" id="GO:0006189">
    <property type="term" value="P:'de novo' IMP biosynthetic process"/>
    <property type="evidence" value="ECO:0007669"/>
    <property type="project" value="UniProtKB-UniRule"/>
</dbReference>
<evidence type="ECO:0000256" key="4">
    <source>
        <dbReference type="ARBA" id="ARBA00020367"/>
    </source>
</evidence>
<evidence type="ECO:0000256" key="11">
    <source>
        <dbReference type="ARBA" id="ARBA00032931"/>
    </source>
</evidence>
<dbReference type="CDD" id="cd02196">
    <property type="entry name" value="PurM"/>
    <property type="match status" value="1"/>
</dbReference>
<dbReference type="PANTHER" id="PTHR10520:SF12">
    <property type="entry name" value="TRIFUNCTIONAL PURINE BIOSYNTHETIC PROTEIN ADENOSINE-3"/>
    <property type="match status" value="1"/>
</dbReference>
<evidence type="ECO:0000256" key="6">
    <source>
        <dbReference type="ARBA" id="ARBA00022598"/>
    </source>
</evidence>
<dbReference type="GO" id="GO:0046084">
    <property type="term" value="P:adenine biosynthetic process"/>
    <property type="evidence" value="ECO:0007669"/>
    <property type="project" value="TreeGrafter"/>
</dbReference>
<feature type="domain" description="PurM-like N-terminal" evidence="15">
    <location>
        <begin position="59"/>
        <end position="164"/>
    </location>
</feature>
<dbReference type="PANTHER" id="PTHR10520">
    <property type="entry name" value="TRIFUNCTIONAL PURINE BIOSYNTHETIC PROTEIN ADENOSINE-3-RELATED"/>
    <property type="match status" value="1"/>
</dbReference>
<dbReference type="SUPFAM" id="SSF55326">
    <property type="entry name" value="PurM N-terminal domain-like"/>
    <property type="match status" value="1"/>
</dbReference>
<dbReference type="FunFam" id="3.30.1330.10:FF:000001">
    <property type="entry name" value="Phosphoribosylformylglycinamidine cyclo-ligase"/>
    <property type="match status" value="1"/>
</dbReference>
<keyword evidence="5 14" id="KW-0963">Cytoplasm</keyword>
<dbReference type="RefSeq" id="WP_172588461.1">
    <property type="nucleotide sequence ID" value="NZ_BLRE01000069.1"/>
</dbReference>
<keyword evidence="8 14" id="KW-0658">Purine biosynthesis</keyword>
<dbReference type="EC" id="6.3.3.1" evidence="3 14"/>
<dbReference type="GO" id="GO:0005829">
    <property type="term" value="C:cytosol"/>
    <property type="evidence" value="ECO:0007669"/>
    <property type="project" value="TreeGrafter"/>
</dbReference>
<dbReference type="InterPro" id="IPR036676">
    <property type="entry name" value="PurM-like_C_sf"/>
</dbReference>
<comment type="pathway">
    <text evidence="1 14">Purine metabolism; IMP biosynthesis via de novo pathway; 5-amino-1-(5-phospho-D-ribosyl)imidazole from N(2)-formyl-N(1)-(5-phospho-D-ribosyl)glycinamide: step 2/2.</text>
</comment>
<dbReference type="HAMAP" id="MF_00741">
    <property type="entry name" value="AIRS"/>
    <property type="match status" value="1"/>
</dbReference>
<dbReference type="Pfam" id="PF00586">
    <property type="entry name" value="AIRS"/>
    <property type="match status" value="1"/>
</dbReference>
<dbReference type="EMBL" id="SUNE01000004">
    <property type="protein sequence ID" value="MDG5899805.1"/>
    <property type="molecule type" value="Genomic_DNA"/>
</dbReference>
<dbReference type="Gene3D" id="3.90.650.10">
    <property type="entry name" value="PurM-like C-terminal domain"/>
    <property type="match status" value="1"/>
</dbReference>
<keyword evidence="6 14" id="KW-0436">Ligase</keyword>
<name>A0AAW6QWR4_9GAMM</name>
<sequence>MSTPTPLSYKDAGVDIDAGNALVNNIKAAVKRTRRPEVMGNLGGFGALCELPTKYKQPVLVSGTDGVGTKLRLAIDYKKHDTVGIDLVAMCVNDLIVQGAEPLFFLDYYATGKLDVETATSVVNGIGEGCFQSGCALIGGETAEMPGMYEGEDYDLAGFCVGVVEKADIIDGSKVAAGDALIALASSGPHSNGYSLIRKVLEVSQADPQQDLNGKPLIQHLLEPTKIYVKSLLKLIEASDVHAMAHITGGGFWENIPRVLPENCKAVIQGDSWQWPAVFNWLMENGNIAEYEMYRTFNCGVGMIVALPADKVDAALALLAAESEQAWLIGAIAAREGNEEQVEIL</sequence>
<evidence type="ECO:0000256" key="13">
    <source>
        <dbReference type="ARBA" id="ARBA00049057"/>
    </source>
</evidence>
<comment type="catalytic activity">
    <reaction evidence="13 14">
        <text>2-formamido-N(1)-(5-O-phospho-beta-D-ribosyl)acetamidine + ATP = 5-amino-1-(5-phospho-beta-D-ribosyl)imidazole + ADP + phosphate + H(+)</text>
        <dbReference type="Rhea" id="RHEA:23032"/>
        <dbReference type="ChEBI" id="CHEBI:15378"/>
        <dbReference type="ChEBI" id="CHEBI:30616"/>
        <dbReference type="ChEBI" id="CHEBI:43474"/>
        <dbReference type="ChEBI" id="CHEBI:137981"/>
        <dbReference type="ChEBI" id="CHEBI:147287"/>
        <dbReference type="ChEBI" id="CHEBI:456216"/>
        <dbReference type="EC" id="6.3.3.1"/>
    </reaction>
</comment>
<dbReference type="GO" id="GO:0004641">
    <property type="term" value="F:phosphoribosylformylglycinamidine cyclo-ligase activity"/>
    <property type="evidence" value="ECO:0007669"/>
    <property type="project" value="UniProtKB-UniRule"/>
</dbReference>
<evidence type="ECO:0000256" key="9">
    <source>
        <dbReference type="ARBA" id="ARBA00022840"/>
    </source>
</evidence>
<dbReference type="AlphaFoldDB" id="A0AAW6QWR4"/>
<dbReference type="Gene3D" id="3.30.1330.10">
    <property type="entry name" value="PurM-like, N-terminal domain"/>
    <property type="match status" value="1"/>
</dbReference>
<dbReference type="InterPro" id="IPR036921">
    <property type="entry name" value="PurM-like_N_sf"/>
</dbReference>
<evidence type="ECO:0000256" key="14">
    <source>
        <dbReference type="HAMAP-Rule" id="MF_00741"/>
    </source>
</evidence>
<comment type="subcellular location">
    <subcellularLocation>
        <location evidence="14">Cytoplasm</location>
    </subcellularLocation>
</comment>
<evidence type="ECO:0000256" key="1">
    <source>
        <dbReference type="ARBA" id="ARBA00004686"/>
    </source>
</evidence>
<evidence type="ECO:0000256" key="10">
    <source>
        <dbReference type="ARBA" id="ARBA00031908"/>
    </source>
</evidence>
<evidence type="ECO:0000256" key="7">
    <source>
        <dbReference type="ARBA" id="ARBA00022741"/>
    </source>
</evidence>
<dbReference type="FunFam" id="3.90.650.10:FF:000001">
    <property type="entry name" value="Phosphoribosylformylglycinamidine cyclo-ligase"/>
    <property type="match status" value="1"/>
</dbReference>
<reference evidence="17" key="2">
    <citation type="submission" date="2019-04" db="EMBL/GenBank/DDBJ databases">
        <authorList>
            <person name="Zou H."/>
        </authorList>
    </citation>
    <scope>NUCLEOTIDE SEQUENCE</scope>
    <source>
        <strain evidence="17">2015oxa</strain>
    </source>
</reference>
<feature type="domain" description="PurM-like C-terminal" evidence="16">
    <location>
        <begin position="177"/>
        <end position="341"/>
    </location>
</feature>
<evidence type="ECO:0000259" key="16">
    <source>
        <dbReference type="Pfam" id="PF02769"/>
    </source>
</evidence>
<comment type="similarity">
    <text evidence="2 14">Belongs to the AIR synthase family.</text>
</comment>
<evidence type="ECO:0000256" key="8">
    <source>
        <dbReference type="ARBA" id="ARBA00022755"/>
    </source>
</evidence>
<keyword evidence="7 14" id="KW-0547">Nucleotide-binding</keyword>
<evidence type="ECO:0000313" key="17">
    <source>
        <dbReference type="EMBL" id="MDG5899805.1"/>
    </source>
</evidence>
<dbReference type="NCBIfam" id="TIGR00878">
    <property type="entry name" value="purM"/>
    <property type="match status" value="1"/>
</dbReference>
<dbReference type="GO" id="GO:0005524">
    <property type="term" value="F:ATP binding"/>
    <property type="evidence" value="ECO:0007669"/>
    <property type="project" value="UniProtKB-KW"/>
</dbReference>
<proteinExistence type="inferred from homology"/>
<evidence type="ECO:0000256" key="5">
    <source>
        <dbReference type="ARBA" id="ARBA00022490"/>
    </source>
</evidence>
<comment type="caution">
    <text evidence="17">The sequence shown here is derived from an EMBL/GenBank/DDBJ whole genome shotgun (WGS) entry which is preliminary data.</text>
</comment>
<dbReference type="Proteomes" id="UP001152518">
    <property type="component" value="Unassembled WGS sequence"/>
</dbReference>
<keyword evidence="9 14" id="KW-0067">ATP-binding</keyword>
<dbReference type="InterPro" id="IPR004733">
    <property type="entry name" value="PurM_cligase"/>
</dbReference>
<dbReference type="InterPro" id="IPR010918">
    <property type="entry name" value="PurM-like_C_dom"/>
</dbReference>
<evidence type="ECO:0000256" key="12">
    <source>
        <dbReference type="ARBA" id="ARBA00033093"/>
    </source>
</evidence>
<evidence type="ECO:0000259" key="15">
    <source>
        <dbReference type="Pfam" id="PF00586"/>
    </source>
</evidence>
<evidence type="ECO:0000256" key="2">
    <source>
        <dbReference type="ARBA" id="ARBA00010280"/>
    </source>
</evidence>
<dbReference type="InterPro" id="IPR016188">
    <property type="entry name" value="PurM-like_N"/>
</dbReference>
<gene>
    <name evidence="14 17" type="primary">purM</name>
    <name evidence="17" type="ORF">E2650_07825</name>
</gene>
<dbReference type="GO" id="GO:0004637">
    <property type="term" value="F:phosphoribosylamine-glycine ligase activity"/>
    <property type="evidence" value="ECO:0007669"/>
    <property type="project" value="TreeGrafter"/>
</dbReference>
<accession>A0AAW6QWR4</accession>